<evidence type="ECO:0000313" key="2">
    <source>
        <dbReference type="Proteomes" id="UP001341840"/>
    </source>
</evidence>
<protein>
    <submittedName>
        <fullName evidence="1">Uncharacterized protein</fullName>
    </submittedName>
</protein>
<proteinExistence type="predicted"/>
<gene>
    <name evidence="1" type="ORF">PIB30_054026</name>
</gene>
<dbReference type="EMBL" id="JASCZI010242063">
    <property type="protein sequence ID" value="MED6209371.1"/>
    <property type="molecule type" value="Genomic_DNA"/>
</dbReference>
<keyword evidence="2" id="KW-1185">Reference proteome</keyword>
<reference evidence="1 2" key="1">
    <citation type="journal article" date="2023" name="Plants (Basel)">
        <title>Bridging the Gap: Combining Genomics and Transcriptomics Approaches to Understand Stylosanthes scabra, an Orphan Legume from the Brazilian Caatinga.</title>
        <authorList>
            <person name="Ferreira-Neto J.R.C."/>
            <person name="da Silva M.D."/>
            <person name="Binneck E."/>
            <person name="de Melo N.F."/>
            <person name="da Silva R.H."/>
            <person name="de Melo A.L.T.M."/>
            <person name="Pandolfi V."/>
            <person name="Bustamante F.O."/>
            <person name="Brasileiro-Vidal A.C."/>
            <person name="Benko-Iseppon A.M."/>
        </authorList>
    </citation>
    <scope>NUCLEOTIDE SEQUENCE [LARGE SCALE GENOMIC DNA]</scope>
    <source>
        <tissue evidence="1">Leaves</tissue>
    </source>
</reference>
<dbReference type="Proteomes" id="UP001341840">
    <property type="component" value="Unassembled WGS sequence"/>
</dbReference>
<name>A0ABU6YHH6_9FABA</name>
<comment type="caution">
    <text evidence="1">The sequence shown here is derived from an EMBL/GenBank/DDBJ whole genome shotgun (WGS) entry which is preliminary data.</text>
</comment>
<sequence length="179" mass="20077">MEKTGAATVTVGGIQAQPWSRIVLQKPPPLLAAILPWDRTEAALTRMAADRRDGDSGAAQRLTVAVMVGVGSRIEECMFERWRRQGGFSFGARTCRRRGLCWSAPQCAQPAWLPLSVEGSGKKEREALRQQQFFPNVLQQVWAPAAEEGPILEFSWLIFWTASCTNYSWPKRFIFYISG</sequence>
<organism evidence="1 2">
    <name type="scientific">Stylosanthes scabra</name>
    <dbReference type="NCBI Taxonomy" id="79078"/>
    <lineage>
        <taxon>Eukaryota</taxon>
        <taxon>Viridiplantae</taxon>
        <taxon>Streptophyta</taxon>
        <taxon>Embryophyta</taxon>
        <taxon>Tracheophyta</taxon>
        <taxon>Spermatophyta</taxon>
        <taxon>Magnoliopsida</taxon>
        <taxon>eudicotyledons</taxon>
        <taxon>Gunneridae</taxon>
        <taxon>Pentapetalae</taxon>
        <taxon>rosids</taxon>
        <taxon>fabids</taxon>
        <taxon>Fabales</taxon>
        <taxon>Fabaceae</taxon>
        <taxon>Papilionoideae</taxon>
        <taxon>50 kb inversion clade</taxon>
        <taxon>dalbergioids sensu lato</taxon>
        <taxon>Dalbergieae</taxon>
        <taxon>Pterocarpus clade</taxon>
        <taxon>Stylosanthes</taxon>
    </lineage>
</organism>
<accession>A0ABU6YHH6</accession>
<evidence type="ECO:0000313" key="1">
    <source>
        <dbReference type="EMBL" id="MED6209371.1"/>
    </source>
</evidence>